<protein>
    <submittedName>
        <fullName evidence="2">Uncharacterized protein</fullName>
    </submittedName>
</protein>
<dbReference type="Proteomes" id="UP000037035">
    <property type="component" value="Unassembled WGS sequence"/>
</dbReference>
<feature type="region of interest" description="Disordered" evidence="1">
    <location>
        <begin position="118"/>
        <end position="137"/>
    </location>
</feature>
<evidence type="ECO:0000313" key="2">
    <source>
        <dbReference type="EMBL" id="KNZ49933.1"/>
    </source>
</evidence>
<evidence type="ECO:0000313" key="3">
    <source>
        <dbReference type="Proteomes" id="UP000037035"/>
    </source>
</evidence>
<evidence type="ECO:0000256" key="1">
    <source>
        <dbReference type="SAM" id="MobiDB-lite"/>
    </source>
</evidence>
<accession>A0A0L6UN29</accession>
<feature type="region of interest" description="Disordered" evidence="1">
    <location>
        <begin position="155"/>
        <end position="236"/>
    </location>
</feature>
<keyword evidence="3" id="KW-1185">Reference proteome</keyword>
<reference evidence="2 3" key="1">
    <citation type="submission" date="2015-08" db="EMBL/GenBank/DDBJ databases">
        <title>Next Generation Sequencing and Analysis of the Genome of Puccinia sorghi L Schw, the Causal Agent of Maize Common Rust.</title>
        <authorList>
            <person name="Rochi L."/>
            <person name="Burguener G."/>
            <person name="Darino M."/>
            <person name="Turjanski A."/>
            <person name="Kreff E."/>
            <person name="Dieguez M.J."/>
            <person name="Sacco F."/>
        </authorList>
    </citation>
    <scope>NUCLEOTIDE SEQUENCE [LARGE SCALE GENOMIC DNA]</scope>
    <source>
        <strain evidence="2 3">RO10H11247</strain>
    </source>
</reference>
<dbReference type="VEuPathDB" id="FungiDB:VP01_468g2"/>
<dbReference type="OrthoDB" id="10610212at2759"/>
<dbReference type="EMBL" id="LAVV01009823">
    <property type="protein sequence ID" value="KNZ49933.1"/>
    <property type="molecule type" value="Genomic_DNA"/>
</dbReference>
<name>A0A0L6UN29_9BASI</name>
<feature type="compositionally biased region" description="Low complexity" evidence="1">
    <location>
        <begin position="179"/>
        <end position="191"/>
    </location>
</feature>
<dbReference type="AlphaFoldDB" id="A0A0L6UN29"/>
<proteinExistence type="predicted"/>
<organism evidence="2 3">
    <name type="scientific">Puccinia sorghi</name>
    <dbReference type="NCBI Taxonomy" id="27349"/>
    <lineage>
        <taxon>Eukaryota</taxon>
        <taxon>Fungi</taxon>
        <taxon>Dikarya</taxon>
        <taxon>Basidiomycota</taxon>
        <taxon>Pucciniomycotina</taxon>
        <taxon>Pucciniomycetes</taxon>
        <taxon>Pucciniales</taxon>
        <taxon>Pucciniaceae</taxon>
        <taxon>Puccinia</taxon>
    </lineage>
</organism>
<gene>
    <name evidence="2" type="ORF">VP01_468g2</name>
</gene>
<comment type="caution">
    <text evidence="2">The sequence shown here is derived from an EMBL/GenBank/DDBJ whole genome shotgun (WGS) entry which is preliminary data.</text>
</comment>
<sequence>MLQRPLLSGSTLGRQMGGGLRMGANRNTCRAEVFLQWVKAHTAKAVGLEVEGNKEADLLAGDGRKRGVPGPHEDLARRLLTPAITARHTTKMQPIKPLNPKPEMRRFVRRPVQPLASAYQHDVGSAPSPAQSTSDAYLRDPGAVEGVALGDFRRKSDVSARPAGRLSPLTPEQENPDRSTSPTTTAHHSPAVRGAPPAQYSRSSNAVRSARSDASHAPPCSPDSRPTAYADDRTHASDTVSPAYKSHAHLCLKPPCAEHTLLVYRMGSVRYLERCVEEGLTMDFTSTPADPLDSDPRALEPYRAPWRFYQSPSEVKQPTGCIPLPPLAVGEIPLTAESTRGSVASSSRHLVISGCRAYHTRIPVPRRESDQRHITQYAVPMFALDLMEKGSTGYNTFYHRAECPCNTGFSIMALQMSPSSIIVTSSSAASFPVKSDDYTAMSLGADSFTEVTIVGMPYMAPYFYVEGALCKDGTCISRLGVSDYRPDSAEGHVCARGLKLRRAAAASCYSTQQACLCNSKHIRKGRYSAVDALMDASFPPRLGTFNVDCAMSPEVRESLTVLPNKPAVSSMYLDLCTIHLTLQRGPLPPTLVIISQNVVYSEAEAIEICDLYLALSPPASCSNAIIVQNDMGDWVITGGYRALGSEEKVYGPSLRYSTEELLLYLKDLQDNGGCLAVSHSGPDSEEARILNSLYVLAWSVGSEPSCYPTLSLSWPSQDLVLLPVYASGASAYTRVLLTSGPVSPVYPQVPRHLGDLSFYNTYIRGARMRSGRCWDCECIYQLAVRLEMDRLRANPTSYVPLIPRISRSFTVEVSDDLSLESGS</sequence>